<sequence length="341" mass="37316">MGTSLHSLKSDDMGDQDFPLERSWYIGNTCFAILYGIQMCMFVMSTYFLSTSSKADKSRYIYIGYSATLLVLITIAMAANLFFGQMMWIEHRDFDGGPVAFFGANITAWYNTFGTAADVTANILGDALMLYRLYVFWSSSSIWIITFPALLFLASTAMGITATVQSGLPGNNFFITVVPLTTPWLVLTIVFNIITTGMIAARLFLISRSMRGVLSKERADVYTGVIAILIESAAPFSLLGIGYIITYVRNDPEALWFADVWGAFVSLSPQAIILRVAMGSAWSKKTVTQFGTTTAGTAVVFGSQSQSQGTALQTFRKETLVASSNNSTNGLKSNINFEDDV</sequence>
<comment type="caution">
    <text evidence="2">The sequence shown here is derived from an EMBL/GenBank/DDBJ whole genome shotgun (WGS) entry which is preliminary data.</text>
</comment>
<feature type="transmembrane region" description="Helical" evidence="1">
    <location>
        <begin position="142"/>
        <end position="164"/>
    </location>
</feature>
<proteinExistence type="predicted"/>
<keyword evidence="1" id="KW-0472">Membrane</keyword>
<dbReference type="OrthoDB" id="2796825at2759"/>
<accession>A0A8H7CAK5</accession>
<evidence type="ECO:0000313" key="2">
    <source>
        <dbReference type="EMBL" id="KAF7330295.1"/>
    </source>
</evidence>
<keyword evidence="3" id="KW-1185">Reference proteome</keyword>
<keyword evidence="1" id="KW-0812">Transmembrane</keyword>
<evidence type="ECO:0000313" key="3">
    <source>
        <dbReference type="Proteomes" id="UP000620124"/>
    </source>
</evidence>
<dbReference type="Proteomes" id="UP000620124">
    <property type="component" value="Unassembled WGS sequence"/>
</dbReference>
<gene>
    <name evidence="2" type="ORF">MVEN_02467400</name>
</gene>
<dbReference type="EMBL" id="JACAZI010000033">
    <property type="protein sequence ID" value="KAF7330295.1"/>
    <property type="molecule type" value="Genomic_DNA"/>
</dbReference>
<feature type="transmembrane region" description="Helical" evidence="1">
    <location>
        <begin position="254"/>
        <end position="277"/>
    </location>
</feature>
<feature type="transmembrane region" description="Helical" evidence="1">
    <location>
        <begin position="61"/>
        <end position="88"/>
    </location>
</feature>
<feature type="transmembrane region" description="Helical" evidence="1">
    <location>
        <begin position="225"/>
        <end position="248"/>
    </location>
</feature>
<organism evidence="2 3">
    <name type="scientific">Mycena venus</name>
    <dbReference type="NCBI Taxonomy" id="2733690"/>
    <lineage>
        <taxon>Eukaryota</taxon>
        <taxon>Fungi</taxon>
        <taxon>Dikarya</taxon>
        <taxon>Basidiomycota</taxon>
        <taxon>Agaricomycotina</taxon>
        <taxon>Agaricomycetes</taxon>
        <taxon>Agaricomycetidae</taxon>
        <taxon>Agaricales</taxon>
        <taxon>Marasmiineae</taxon>
        <taxon>Mycenaceae</taxon>
        <taxon>Mycena</taxon>
    </lineage>
</organism>
<evidence type="ECO:0000256" key="1">
    <source>
        <dbReference type="SAM" id="Phobius"/>
    </source>
</evidence>
<feature type="transmembrane region" description="Helical" evidence="1">
    <location>
        <begin position="184"/>
        <end position="205"/>
    </location>
</feature>
<keyword evidence="1" id="KW-1133">Transmembrane helix</keyword>
<dbReference type="AlphaFoldDB" id="A0A8H7CAK5"/>
<name>A0A8H7CAK5_9AGAR</name>
<feature type="transmembrane region" description="Helical" evidence="1">
    <location>
        <begin position="24"/>
        <end position="49"/>
    </location>
</feature>
<protein>
    <submittedName>
        <fullName evidence="2">Uncharacterized protein</fullName>
    </submittedName>
</protein>
<reference evidence="2" key="1">
    <citation type="submission" date="2020-05" db="EMBL/GenBank/DDBJ databases">
        <title>Mycena genomes resolve the evolution of fungal bioluminescence.</title>
        <authorList>
            <person name="Tsai I.J."/>
        </authorList>
    </citation>
    <scope>NUCLEOTIDE SEQUENCE</scope>
    <source>
        <strain evidence="2">CCC161011</strain>
    </source>
</reference>